<keyword evidence="9" id="KW-0812">Transmembrane</keyword>
<dbReference type="Proteomes" id="UP000198221">
    <property type="component" value="Chromosome I"/>
</dbReference>
<dbReference type="GO" id="GO:0046872">
    <property type="term" value="F:metal ion binding"/>
    <property type="evidence" value="ECO:0007669"/>
    <property type="project" value="UniProtKB-KW"/>
</dbReference>
<evidence type="ECO:0000256" key="4">
    <source>
        <dbReference type="ARBA" id="ARBA00022723"/>
    </source>
</evidence>
<evidence type="ECO:0000256" key="3">
    <source>
        <dbReference type="ARBA" id="ARBA00022714"/>
    </source>
</evidence>
<keyword evidence="4" id="KW-0479">Metal-binding</keyword>
<evidence type="ECO:0000256" key="2">
    <source>
        <dbReference type="ARBA" id="ARBA00015816"/>
    </source>
</evidence>
<evidence type="ECO:0000256" key="8">
    <source>
        <dbReference type="ARBA" id="ARBA00029586"/>
    </source>
</evidence>
<dbReference type="SUPFAM" id="SSF50022">
    <property type="entry name" value="ISP domain"/>
    <property type="match status" value="1"/>
</dbReference>
<feature type="transmembrane region" description="Helical" evidence="9">
    <location>
        <begin position="17"/>
        <end position="38"/>
    </location>
</feature>
<feature type="domain" description="Rieske" evidence="10">
    <location>
        <begin position="169"/>
        <end position="270"/>
    </location>
</feature>
<keyword evidence="12" id="KW-1185">Reference proteome</keyword>
<feature type="transmembrane region" description="Helical" evidence="9">
    <location>
        <begin position="105"/>
        <end position="124"/>
    </location>
</feature>
<reference evidence="12" key="1">
    <citation type="submission" date="2016-06" db="EMBL/GenBank/DDBJ databases">
        <authorList>
            <person name="Varghese N."/>
            <person name="Submissions Spin"/>
        </authorList>
    </citation>
    <scope>NUCLEOTIDE SEQUENCE [LARGE SCALE GENOMIC DNA]</scope>
    <source>
        <strain evidence="12">DSM 43819</strain>
    </source>
</reference>
<keyword evidence="6" id="KW-0411">Iron-sulfur</keyword>
<name>A0A1C5JRK8_9ACTN</name>
<accession>A0A1C5JRK8</accession>
<keyword evidence="9" id="KW-1133">Transmembrane helix</keyword>
<evidence type="ECO:0000256" key="6">
    <source>
        <dbReference type="ARBA" id="ARBA00023014"/>
    </source>
</evidence>
<sequence length="287" mass="29697">MSGPRPSATERAVSRRIVAAFGVSAAGGAGFAVTYGLGDDTRWEGVCLAVAFAGLAVGLAVWGRRLVPVGGYVEEHEGFTPPPAEQAMTAAVLTAPDSPLRRRGLLAALGLALTALGVAALFPLRSLLPWDRARPVGARKDTPWGPGVRLVTADGRPVRPADVLANTMVAVFPEGHVDAGDGPAFAVRLEPQRFSRPPSGGHLDGLVVWSLLCTHAGCPVRIYLKGAGRVLCPCHQSSFDLLANARPVGGPAARALPGLPIEVGPDSFLRATGDFTAPPGAGFWDTP</sequence>
<dbReference type="Pfam" id="PF00355">
    <property type="entry name" value="Rieske"/>
    <property type="match status" value="1"/>
</dbReference>
<dbReference type="GO" id="GO:0004497">
    <property type="term" value="F:monooxygenase activity"/>
    <property type="evidence" value="ECO:0007669"/>
    <property type="project" value="UniProtKB-ARBA"/>
</dbReference>
<evidence type="ECO:0000313" key="12">
    <source>
        <dbReference type="Proteomes" id="UP000198221"/>
    </source>
</evidence>
<feature type="transmembrane region" description="Helical" evidence="9">
    <location>
        <begin position="45"/>
        <end position="63"/>
    </location>
</feature>
<comment type="function">
    <text evidence="1">Iron-sulfur subunit of the cytochrome bc1 complex, an essential component of the respiratory electron transport chain required for ATP synthesis. The bc1 complex catalyzes the oxidation of menaquinol and the reduction of cytochrome c in the respiratory chain. The bc1 complex operates through a Q-cycle mechanism that couples electron transfer to generation of the proton gradient that drives ATP synthesis.</text>
</comment>
<evidence type="ECO:0000256" key="9">
    <source>
        <dbReference type="SAM" id="Phobius"/>
    </source>
</evidence>
<dbReference type="InterPro" id="IPR036922">
    <property type="entry name" value="Rieske_2Fe-2S_sf"/>
</dbReference>
<gene>
    <name evidence="11" type="ORF">GA0070613_5249</name>
</gene>
<evidence type="ECO:0000256" key="7">
    <source>
        <dbReference type="ARBA" id="ARBA00023157"/>
    </source>
</evidence>
<protein>
    <recommendedName>
        <fullName evidence="2">Cytochrome bc1 complex Rieske iron-sulfur subunit</fullName>
    </recommendedName>
    <alternativeName>
        <fullName evidence="8">Cytochrome bc1 reductase complex subunit QcrA</fullName>
    </alternativeName>
</protein>
<dbReference type="PROSITE" id="PS51296">
    <property type="entry name" value="RIESKE"/>
    <property type="match status" value="1"/>
</dbReference>
<dbReference type="OrthoDB" id="9802613at2"/>
<dbReference type="GO" id="GO:0051537">
    <property type="term" value="F:2 iron, 2 sulfur cluster binding"/>
    <property type="evidence" value="ECO:0007669"/>
    <property type="project" value="UniProtKB-KW"/>
</dbReference>
<evidence type="ECO:0000256" key="1">
    <source>
        <dbReference type="ARBA" id="ARBA00002494"/>
    </source>
</evidence>
<evidence type="ECO:0000259" key="10">
    <source>
        <dbReference type="PROSITE" id="PS51296"/>
    </source>
</evidence>
<evidence type="ECO:0000313" key="11">
    <source>
        <dbReference type="EMBL" id="SCG73147.1"/>
    </source>
</evidence>
<keyword evidence="9" id="KW-0472">Membrane</keyword>
<proteinExistence type="predicted"/>
<dbReference type="EMBL" id="LT607754">
    <property type="protein sequence ID" value="SCG73147.1"/>
    <property type="molecule type" value="Genomic_DNA"/>
</dbReference>
<organism evidence="11 12">
    <name type="scientific">Micromonospora inositola</name>
    <dbReference type="NCBI Taxonomy" id="47865"/>
    <lineage>
        <taxon>Bacteria</taxon>
        <taxon>Bacillati</taxon>
        <taxon>Actinomycetota</taxon>
        <taxon>Actinomycetes</taxon>
        <taxon>Micromonosporales</taxon>
        <taxon>Micromonosporaceae</taxon>
        <taxon>Micromonospora</taxon>
    </lineage>
</organism>
<dbReference type="InterPro" id="IPR017941">
    <property type="entry name" value="Rieske_2Fe-2S"/>
</dbReference>
<keyword evidence="3" id="KW-0001">2Fe-2S</keyword>
<keyword evidence="5" id="KW-0408">Iron</keyword>
<dbReference type="Gene3D" id="2.102.10.10">
    <property type="entry name" value="Rieske [2Fe-2S] iron-sulphur domain"/>
    <property type="match status" value="1"/>
</dbReference>
<keyword evidence="7" id="KW-1015">Disulfide bond</keyword>
<dbReference type="InterPro" id="IPR014349">
    <property type="entry name" value="Rieske_Fe-S_prot"/>
</dbReference>
<dbReference type="GO" id="GO:0016705">
    <property type="term" value="F:oxidoreductase activity, acting on paired donors, with incorporation or reduction of molecular oxygen"/>
    <property type="evidence" value="ECO:0007669"/>
    <property type="project" value="UniProtKB-ARBA"/>
</dbReference>
<dbReference type="PANTHER" id="PTHR10134">
    <property type="entry name" value="CYTOCHROME B-C1 COMPLEX SUBUNIT RIESKE, MITOCHONDRIAL"/>
    <property type="match status" value="1"/>
</dbReference>
<dbReference type="AlphaFoldDB" id="A0A1C5JRK8"/>
<dbReference type="RefSeq" id="WP_157746536.1">
    <property type="nucleotide sequence ID" value="NZ_LT607754.1"/>
</dbReference>
<evidence type="ECO:0000256" key="5">
    <source>
        <dbReference type="ARBA" id="ARBA00023004"/>
    </source>
</evidence>